<feature type="region of interest" description="Disordered" evidence="1">
    <location>
        <begin position="239"/>
        <end position="261"/>
    </location>
</feature>
<dbReference type="InterPro" id="IPR029058">
    <property type="entry name" value="AB_hydrolase_fold"/>
</dbReference>
<dbReference type="Gene3D" id="3.40.50.1820">
    <property type="entry name" value="alpha/beta hydrolase"/>
    <property type="match status" value="1"/>
</dbReference>
<reference evidence="3 4" key="1">
    <citation type="submission" date="2012-08" db="EMBL/GenBank/DDBJ databases">
        <title>Whole genome shotgun sequence of Kineosphaera limosa NBRC 100340.</title>
        <authorList>
            <person name="Yoshida I."/>
            <person name="Isaki S."/>
            <person name="Hosoyama A."/>
            <person name="Tsuchikane K."/>
            <person name="Katsumata H."/>
            <person name="Ando Y."/>
            <person name="Ohji S."/>
            <person name="Hamada M."/>
            <person name="Tamura T."/>
            <person name="Yamazoe A."/>
            <person name="Yamazaki S."/>
            <person name="Fujita N."/>
        </authorList>
    </citation>
    <scope>NUCLEOTIDE SEQUENCE [LARGE SCALE GENOMIC DNA]</scope>
    <source>
        <strain evidence="3 4">NBRC 100340</strain>
    </source>
</reference>
<dbReference type="STRING" id="1184609.KILIM_007_00060"/>
<feature type="compositionally biased region" description="Low complexity" evidence="1">
    <location>
        <begin position="248"/>
        <end position="259"/>
    </location>
</feature>
<dbReference type="EMBL" id="BAHD01000007">
    <property type="protein sequence ID" value="GAB94568.1"/>
    <property type="molecule type" value="Genomic_DNA"/>
</dbReference>
<dbReference type="AlphaFoldDB" id="K6VED5"/>
<organism evidence="3 4">
    <name type="scientific">Kineosphaera limosa NBRC 100340</name>
    <dbReference type="NCBI Taxonomy" id="1184609"/>
    <lineage>
        <taxon>Bacteria</taxon>
        <taxon>Bacillati</taxon>
        <taxon>Actinomycetota</taxon>
        <taxon>Actinomycetes</taxon>
        <taxon>Micrococcales</taxon>
        <taxon>Dermatophilaceae</taxon>
        <taxon>Kineosphaera</taxon>
    </lineage>
</organism>
<dbReference type="eggNOG" id="COG1506">
    <property type="taxonomic scope" value="Bacteria"/>
</dbReference>
<dbReference type="RefSeq" id="WP_006591101.1">
    <property type="nucleotide sequence ID" value="NZ_BAHD01000007.1"/>
</dbReference>
<evidence type="ECO:0000259" key="2">
    <source>
        <dbReference type="Pfam" id="PF00326"/>
    </source>
</evidence>
<dbReference type="PANTHER" id="PTHR43056:SF5">
    <property type="entry name" value="PEPTIDASE S9 PROLYL OLIGOPEPTIDASE CATALYTIC DOMAIN-CONTAINING PROTEIN"/>
    <property type="match status" value="1"/>
</dbReference>
<dbReference type="InterPro" id="IPR001375">
    <property type="entry name" value="Peptidase_S9_cat"/>
</dbReference>
<keyword evidence="4" id="KW-1185">Reference proteome</keyword>
<gene>
    <name evidence="3" type="ORF">KILIM_007_00060</name>
</gene>
<evidence type="ECO:0000313" key="4">
    <source>
        <dbReference type="Proteomes" id="UP000008366"/>
    </source>
</evidence>
<dbReference type="Proteomes" id="UP000008366">
    <property type="component" value="Unassembled WGS sequence"/>
</dbReference>
<name>K6VED5_9MICO</name>
<proteinExistence type="predicted"/>
<sequence>MTDALPYGAWPSPVGLDLVVQGSGPPANPVADDKYVYWLATTPTSGSRVVLMRRDPDARAVELTGPQISVRSRVHEYGGGEFAARGGIVAVVDDVSGSLLRVAANGATTPLTPAWPGHEVRYGAPMIDLVRQVVFAVREDHCDPTCEPVNEIVRIPLAGGPHEGDVIVPGRRRALDARGRSDGEPLEAPDFVLDPVLAPGGRRLAWVQWSHPAMPWTNTQIVVADLDRHGSVTGTRVVAGRDPRHAATEAATEGEAAEGPPRVAATEPVWVDGHRLAFLQDPTGYCLPYLVDLQVDLQETPDTLAGPAQAAAEGGSRAAARLLVDAEFAHSEFGLPAWTLRQRCLTRVDNGGLVGVRTVDGVARLCLLAPDAQSLGQPGVARDLSLDLTAASRLAPCRGGVLCEAGFADRPRSVTIVPVHGPAPGWRAHLCESGTDSLEPTVVATRGPQLPQGCAPTPEPVTWAGHGAAPTHGFLYRPTNPRVTGPADARPPLIVISHGGPTAAAAPVAAASTAYFTSRGLAVLDVNYGGSTGFGRAYRQRLDGQWGVVDVEDCVRGAVHLADSGVVDGDRMAICGGSAGGFTTLSALTAPTASSVFSAGISLYGVGDLTALAHDTHKFESRYLDGLVGPWPQAQEVYRQRSPIAHADRLACPLLLLQGTQDKVVPPEQAHVMAGAVRAKDLPVALVLFEGEGHGFREPANVIASWQAQTSFLAQVWGYEPADDIPRLPIENLP</sequence>
<feature type="domain" description="Peptidase S9 prolyl oligopeptidase catalytic" evidence="2">
    <location>
        <begin position="512"/>
        <end position="717"/>
    </location>
</feature>
<accession>K6VED5</accession>
<dbReference type="GO" id="GO:0008236">
    <property type="term" value="F:serine-type peptidase activity"/>
    <property type="evidence" value="ECO:0007669"/>
    <property type="project" value="InterPro"/>
</dbReference>
<dbReference type="PANTHER" id="PTHR43056">
    <property type="entry name" value="PEPTIDASE S9 PROLYL OLIGOPEPTIDASE"/>
    <property type="match status" value="1"/>
</dbReference>
<comment type="caution">
    <text evidence="3">The sequence shown here is derived from an EMBL/GenBank/DDBJ whole genome shotgun (WGS) entry which is preliminary data.</text>
</comment>
<dbReference type="SUPFAM" id="SSF53474">
    <property type="entry name" value="alpha/beta-Hydrolases"/>
    <property type="match status" value="1"/>
</dbReference>
<evidence type="ECO:0000313" key="3">
    <source>
        <dbReference type="EMBL" id="GAB94568.1"/>
    </source>
</evidence>
<evidence type="ECO:0000256" key="1">
    <source>
        <dbReference type="SAM" id="MobiDB-lite"/>
    </source>
</evidence>
<dbReference type="GO" id="GO:0006508">
    <property type="term" value="P:proteolysis"/>
    <property type="evidence" value="ECO:0007669"/>
    <property type="project" value="InterPro"/>
</dbReference>
<protein>
    <submittedName>
        <fullName evidence="3">Putative peptidase S9 family protein</fullName>
    </submittedName>
</protein>
<dbReference type="Pfam" id="PF00326">
    <property type="entry name" value="Peptidase_S9"/>
    <property type="match status" value="1"/>
</dbReference>
<dbReference type="InterPro" id="IPR050585">
    <property type="entry name" value="Xaa-Pro_dipeptidyl-ppase/CocE"/>
</dbReference>